<dbReference type="Proteomes" id="UP000663288">
    <property type="component" value="Segment"/>
</dbReference>
<keyword evidence="2" id="KW-1185">Reference proteome</keyword>
<sequence>MRKIERQMLNAIANNSNWQSANTRVEFDAETNESKVYLHGNHIADVADNYIRIYDGGWQSNTTKSRLNAIFHECGIAGEGVFQKNYQWFVRLYNGTEFFVTEFRNGMKMGALSHQLLLS</sequence>
<name>A0A873WFV8_9CAUD</name>
<dbReference type="Pfam" id="PF23790">
    <property type="entry name" value="Kyano_Gp96"/>
    <property type="match status" value="1"/>
</dbReference>
<proteinExistence type="predicted"/>
<dbReference type="InterPro" id="IPR057004">
    <property type="entry name" value="Gp90-like"/>
</dbReference>
<protein>
    <submittedName>
        <fullName evidence="1">Uncharacterized protein</fullName>
    </submittedName>
</protein>
<organism evidence="1 2">
    <name type="scientific">Synechococcus phage S-H9-1</name>
    <dbReference type="NCBI Taxonomy" id="2783674"/>
    <lineage>
        <taxon>Viruses</taxon>
        <taxon>Duplodnaviria</taxon>
        <taxon>Heunggongvirae</taxon>
        <taxon>Uroviricota</taxon>
        <taxon>Caudoviricetes</taxon>
        <taxon>Pantevenvirales</taxon>
        <taxon>Kyanoviridae</taxon>
        <taxon>Scyllavirus</taxon>
        <taxon>Scyllavirus aitchnine</taxon>
    </lineage>
</organism>
<dbReference type="RefSeq" id="YP_010669692.1">
    <property type="nucleotide sequence ID" value="NC_070961.1"/>
</dbReference>
<dbReference type="GeneID" id="77945875"/>
<accession>A0A873WFV8</accession>
<dbReference type="EMBL" id="MW117966">
    <property type="protein sequence ID" value="QPB08276.1"/>
    <property type="molecule type" value="Genomic_DNA"/>
</dbReference>
<evidence type="ECO:0000313" key="2">
    <source>
        <dbReference type="Proteomes" id="UP000663288"/>
    </source>
</evidence>
<evidence type="ECO:0000313" key="1">
    <source>
        <dbReference type="EMBL" id="QPB08276.1"/>
    </source>
</evidence>
<dbReference type="KEGG" id="vg:77945875"/>
<reference evidence="1" key="1">
    <citation type="submission" date="2020-10" db="EMBL/GenBank/DDBJ databases">
        <title>The Isolation and Genome Sequence of a Novel Cyanophage S-H9-1 from the Yellow Sea, China.</title>
        <authorList>
            <person name="Jiang T."/>
        </authorList>
    </citation>
    <scope>NUCLEOTIDE SEQUENCE</scope>
</reference>